<organism evidence="3 4">
    <name type="scientific">Solicola gregarius</name>
    <dbReference type="NCBI Taxonomy" id="2908642"/>
    <lineage>
        <taxon>Bacteria</taxon>
        <taxon>Bacillati</taxon>
        <taxon>Actinomycetota</taxon>
        <taxon>Actinomycetes</taxon>
        <taxon>Propionibacteriales</taxon>
        <taxon>Nocardioidaceae</taxon>
        <taxon>Solicola</taxon>
    </lineage>
</organism>
<dbReference type="InterPro" id="IPR013325">
    <property type="entry name" value="RNA_pol_sigma_r2"/>
</dbReference>
<dbReference type="NCBIfam" id="TIGR02937">
    <property type="entry name" value="sigma70-ECF"/>
    <property type="match status" value="1"/>
</dbReference>
<dbReference type="InterPro" id="IPR014284">
    <property type="entry name" value="RNA_pol_sigma-70_dom"/>
</dbReference>
<dbReference type="PANTHER" id="PTHR30173">
    <property type="entry name" value="SIGMA 19 FACTOR"/>
    <property type="match status" value="1"/>
</dbReference>
<dbReference type="Gene3D" id="3.10.450.50">
    <property type="match status" value="1"/>
</dbReference>
<dbReference type="EMBL" id="CP094970">
    <property type="protein sequence ID" value="UYM07379.1"/>
    <property type="molecule type" value="Genomic_DNA"/>
</dbReference>
<dbReference type="SUPFAM" id="SSF88659">
    <property type="entry name" value="Sigma3 and sigma4 domains of RNA polymerase sigma factors"/>
    <property type="match status" value="1"/>
</dbReference>
<dbReference type="RefSeq" id="WP_271636353.1">
    <property type="nucleotide sequence ID" value="NZ_CP094970.1"/>
</dbReference>
<gene>
    <name evidence="3" type="ORF">L0C25_10020</name>
</gene>
<dbReference type="InterPro" id="IPR007627">
    <property type="entry name" value="RNA_pol_sigma70_r2"/>
</dbReference>
<accession>A0AA46YN97</accession>
<evidence type="ECO:0000259" key="2">
    <source>
        <dbReference type="Pfam" id="PF04542"/>
    </source>
</evidence>
<keyword evidence="4" id="KW-1185">Reference proteome</keyword>
<dbReference type="Pfam" id="PF04542">
    <property type="entry name" value="Sigma70_r2"/>
    <property type="match status" value="1"/>
</dbReference>
<proteinExistence type="predicted"/>
<evidence type="ECO:0000256" key="1">
    <source>
        <dbReference type="SAM" id="MobiDB-lite"/>
    </source>
</evidence>
<dbReference type="InterPro" id="IPR032710">
    <property type="entry name" value="NTF2-like_dom_sf"/>
</dbReference>
<dbReference type="GO" id="GO:0006352">
    <property type="term" value="P:DNA-templated transcription initiation"/>
    <property type="evidence" value="ECO:0007669"/>
    <property type="project" value="InterPro"/>
</dbReference>
<dbReference type="Gene3D" id="1.10.10.10">
    <property type="entry name" value="Winged helix-like DNA-binding domain superfamily/Winged helix DNA-binding domain"/>
    <property type="match status" value="1"/>
</dbReference>
<dbReference type="InterPro" id="IPR013324">
    <property type="entry name" value="RNA_pol_sigma_r3/r4-like"/>
</dbReference>
<dbReference type="SUPFAM" id="SSF88946">
    <property type="entry name" value="Sigma2 domain of RNA polymerase sigma factors"/>
    <property type="match status" value="1"/>
</dbReference>
<feature type="domain" description="RNA polymerase sigma-70 region 2" evidence="2">
    <location>
        <begin position="14"/>
        <end position="77"/>
    </location>
</feature>
<dbReference type="PANTHER" id="PTHR30173:SF43">
    <property type="entry name" value="ECF RNA POLYMERASE SIGMA FACTOR SIGI-RELATED"/>
    <property type="match status" value="1"/>
</dbReference>
<sequence length="292" mass="31937">MGAITDDARRAARFEEHRGRLRAIAYRILGSPDDADDAVQEAWIRYDRTDTDDVANLGSWLTTVVSRVCLNLLEARRSRPQPSLRADPPETIARTPESDPEHEALLADSIGHALQVVLDTLTPAERVAFVLHDIFTVPFDDVAPIVDRNAATTRKLASRARVRVSERGAALQVDRVRQAMVVDAFLTAARNADFEALLAVLDPDAELHADDRVITLGAKSFTRGAAKVAEFGRYAKGATPVLIDDVPAMAWYVGGRARVVYTFTVVADRITAIELIGDPDRIAKLDPVAIGH</sequence>
<evidence type="ECO:0000313" key="4">
    <source>
        <dbReference type="Proteomes" id="UP001164390"/>
    </source>
</evidence>
<name>A0AA46YN97_9ACTN</name>
<dbReference type="GO" id="GO:0016987">
    <property type="term" value="F:sigma factor activity"/>
    <property type="evidence" value="ECO:0007669"/>
    <property type="project" value="TreeGrafter"/>
</dbReference>
<reference evidence="3" key="1">
    <citation type="submission" date="2022-01" db="EMBL/GenBank/DDBJ databases">
        <title>Nocardioidaceae gen. sp. A5X3R13.</title>
        <authorList>
            <person name="Lopez Marin M.A."/>
            <person name="Uhlik O."/>
        </authorList>
    </citation>
    <scope>NUCLEOTIDE SEQUENCE</scope>
    <source>
        <strain evidence="3">A5X3R13</strain>
    </source>
</reference>
<dbReference type="Gene3D" id="1.10.1740.10">
    <property type="match status" value="1"/>
</dbReference>
<protein>
    <submittedName>
        <fullName evidence="3">Sigma-70 family RNA polymerase sigma factor</fullName>
    </submittedName>
</protein>
<dbReference type="InterPro" id="IPR036388">
    <property type="entry name" value="WH-like_DNA-bd_sf"/>
</dbReference>
<feature type="region of interest" description="Disordered" evidence="1">
    <location>
        <begin position="79"/>
        <end position="101"/>
    </location>
</feature>
<dbReference type="SUPFAM" id="SSF54427">
    <property type="entry name" value="NTF2-like"/>
    <property type="match status" value="1"/>
</dbReference>
<dbReference type="KEGG" id="sgrg:L0C25_10020"/>
<evidence type="ECO:0000313" key="3">
    <source>
        <dbReference type="EMBL" id="UYM07379.1"/>
    </source>
</evidence>
<dbReference type="Proteomes" id="UP001164390">
    <property type="component" value="Chromosome"/>
</dbReference>
<dbReference type="InterPro" id="IPR052704">
    <property type="entry name" value="ECF_Sigma-70_Domain"/>
</dbReference>
<dbReference type="AlphaFoldDB" id="A0AA46YN97"/>